<dbReference type="VEuPathDB" id="TriTrypDB:TcG_07144"/>
<dbReference type="VEuPathDB" id="TriTrypDB:ECC02_002420"/>
<organism evidence="2 3">
    <name type="scientific">Trypanosoma cruzi</name>
    <dbReference type="NCBI Taxonomy" id="5693"/>
    <lineage>
        <taxon>Eukaryota</taxon>
        <taxon>Discoba</taxon>
        <taxon>Euglenozoa</taxon>
        <taxon>Kinetoplastea</taxon>
        <taxon>Metakinetoplastina</taxon>
        <taxon>Trypanosomatida</taxon>
        <taxon>Trypanosomatidae</taxon>
        <taxon>Trypanosoma</taxon>
        <taxon>Schizotrypanum</taxon>
    </lineage>
</organism>
<dbReference type="VEuPathDB" id="TriTrypDB:TCSYLVIO_006968"/>
<dbReference type="EMBL" id="PRFA01000224">
    <property type="protein sequence ID" value="PWU84475.1"/>
    <property type="molecule type" value="Genomic_DNA"/>
</dbReference>
<name>A0A2V2UJU0_TRYCR</name>
<dbReference type="Proteomes" id="UP000246121">
    <property type="component" value="Unassembled WGS sequence"/>
</dbReference>
<reference evidence="2 3" key="1">
    <citation type="journal article" date="2018" name="Microb. Genom.">
        <title>Expanding an expanded genome: long-read sequencing of Trypanosoma cruzi.</title>
        <authorList>
            <person name="Berna L."/>
            <person name="Rodriguez M."/>
            <person name="Chiribao M.L."/>
            <person name="Parodi-Talice A."/>
            <person name="Pita S."/>
            <person name="Rijo G."/>
            <person name="Alvarez-Valin F."/>
            <person name="Robello C."/>
        </authorList>
    </citation>
    <scope>NUCLEOTIDE SEQUENCE [LARGE SCALE GENOMIC DNA]</scope>
    <source>
        <strain evidence="2 3">Dm28c</strain>
    </source>
</reference>
<feature type="compositionally biased region" description="Basic and acidic residues" evidence="1">
    <location>
        <begin position="31"/>
        <end position="41"/>
    </location>
</feature>
<feature type="compositionally biased region" description="Polar residues" evidence="1">
    <location>
        <begin position="83"/>
        <end position="103"/>
    </location>
</feature>
<dbReference type="VEuPathDB" id="TriTrypDB:TCDM_05837"/>
<dbReference type="VEuPathDB" id="TriTrypDB:TcBrA4_0067940"/>
<comment type="caution">
    <text evidence="2">The sequence shown here is derived from an EMBL/GenBank/DDBJ whole genome shotgun (WGS) entry which is preliminary data.</text>
</comment>
<feature type="compositionally biased region" description="Acidic residues" evidence="1">
    <location>
        <begin position="9"/>
        <end position="24"/>
    </location>
</feature>
<gene>
    <name evidence="2" type="ORF">C4B63_224g35</name>
</gene>
<protein>
    <submittedName>
        <fullName evidence="2">Uncharacterized protein</fullName>
    </submittedName>
</protein>
<dbReference type="VEuPathDB" id="TriTrypDB:BCY84_19365"/>
<dbReference type="VEuPathDB" id="TriTrypDB:Tc_MARK_8714"/>
<evidence type="ECO:0000313" key="3">
    <source>
        <dbReference type="Proteomes" id="UP000246121"/>
    </source>
</evidence>
<dbReference type="VEuPathDB" id="TriTrypDB:TcCL_NonESM02557"/>
<dbReference type="VEuPathDB" id="TriTrypDB:TcCLB.509399.100"/>
<dbReference type="VEuPathDB" id="TriTrypDB:C4B63_224g35"/>
<dbReference type="VEuPathDB" id="TriTrypDB:TcCLB.510075.50"/>
<dbReference type="VEuPathDB" id="TriTrypDB:C3747_50g43"/>
<feature type="region of interest" description="Disordered" evidence="1">
    <location>
        <begin position="268"/>
        <end position="297"/>
    </location>
</feature>
<evidence type="ECO:0000313" key="2">
    <source>
        <dbReference type="EMBL" id="PWU84475.1"/>
    </source>
</evidence>
<sequence>MNDAGSDREGDDDNAELVEDEPEEVMGTSGDTEHEALEENDEAVRAAKALLTSLHGDPIYAKIEKELQAMAKDEASVAASGNAPLNTAAPSQYSSDASRPDITNENDDNNNNNDNDMVTLNLERASGPQHTAGPWLSLPPPEFTVCVSPLPTDYPGEMSPNLRAIVETPKSLTTAPTDLEEAPLLQEDVGVSRVAGAAENRGEVSPRPPLPTRKATASFPSFPPLPGGLQAVSFGASHAPQEMSGARWSSQGRSGNVGRPYSVVTTYRHQSHPHSFHRSLRVKKERENKASRHGQGNRTMRAAFAFRLWKILR</sequence>
<dbReference type="AlphaFoldDB" id="A0A2V2UJU0"/>
<accession>A0A2V2UJU0</accession>
<proteinExistence type="predicted"/>
<evidence type="ECO:0000256" key="1">
    <source>
        <dbReference type="SAM" id="MobiDB-lite"/>
    </source>
</evidence>
<feature type="region of interest" description="Disordered" evidence="1">
    <location>
        <begin position="1"/>
        <end position="41"/>
    </location>
</feature>
<feature type="compositionally biased region" description="Basic residues" evidence="1">
    <location>
        <begin position="269"/>
        <end position="281"/>
    </location>
</feature>
<feature type="region of interest" description="Disordered" evidence="1">
    <location>
        <begin position="71"/>
        <end position="117"/>
    </location>
</feature>